<organism evidence="2 3">
    <name type="scientific">Nocardia puris</name>
    <dbReference type="NCBI Taxonomy" id="208602"/>
    <lineage>
        <taxon>Bacteria</taxon>
        <taxon>Bacillati</taxon>
        <taxon>Actinomycetota</taxon>
        <taxon>Actinomycetes</taxon>
        <taxon>Mycobacteriales</taxon>
        <taxon>Nocardiaceae</taxon>
        <taxon>Nocardia</taxon>
    </lineage>
</organism>
<gene>
    <name evidence="2" type="ORF">DFR74_10152</name>
</gene>
<keyword evidence="3" id="KW-1185">Reference proteome</keyword>
<name>A0A366E0Y9_9NOCA</name>
<dbReference type="Proteomes" id="UP000252586">
    <property type="component" value="Unassembled WGS sequence"/>
</dbReference>
<evidence type="ECO:0000313" key="2">
    <source>
        <dbReference type="EMBL" id="RBO96041.1"/>
    </source>
</evidence>
<proteinExistence type="predicted"/>
<dbReference type="InterPro" id="IPR025110">
    <property type="entry name" value="AMP-bd_C"/>
</dbReference>
<dbReference type="STRING" id="1210090.GCA_001613185_04236"/>
<reference evidence="2 3" key="1">
    <citation type="submission" date="2018-06" db="EMBL/GenBank/DDBJ databases">
        <title>Genomic Encyclopedia of Type Strains, Phase IV (KMG-IV): sequencing the most valuable type-strain genomes for metagenomic binning, comparative biology and taxonomic classification.</title>
        <authorList>
            <person name="Goeker M."/>
        </authorList>
    </citation>
    <scope>NUCLEOTIDE SEQUENCE [LARGE SCALE GENOMIC DNA]</scope>
    <source>
        <strain evidence="2 3">DSM 44599</strain>
    </source>
</reference>
<accession>A0A366E0Y9</accession>
<dbReference type="AlphaFoldDB" id="A0A366E0Y9"/>
<dbReference type="SUPFAM" id="SSF56801">
    <property type="entry name" value="Acetyl-CoA synthetase-like"/>
    <property type="match status" value="1"/>
</dbReference>
<evidence type="ECO:0000259" key="1">
    <source>
        <dbReference type="Pfam" id="PF13193"/>
    </source>
</evidence>
<dbReference type="Gene3D" id="3.30.300.30">
    <property type="match status" value="1"/>
</dbReference>
<comment type="caution">
    <text evidence="2">The sequence shown here is derived from an EMBL/GenBank/DDBJ whole genome shotgun (WGS) entry which is preliminary data.</text>
</comment>
<evidence type="ECO:0000313" key="3">
    <source>
        <dbReference type="Proteomes" id="UP000252586"/>
    </source>
</evidence>
<dbReference type="EMBL" id="QNRE01000001">
    <property type="protein sequence ID" value="RBO96041.1"/>
    <property type="molecule type" value="Genomic_DNA"/>
</dbReference>
<feature type="domain" description="AMP-binding enzyme C-terminal" evidence="1">
    <location>
        <begin position="1"/>
        <end position="74"/>
    </location>
</feature>
<protein>
    <submittedName>
        <fullName evidence="2">AMP-binding enzyme</fullName>
    </submittedName>
</protein>
<dbReference type="InterPro" id="IPR045851">
    <property type="entry name" value="AMP-bd_C_sf"/>
</dbReference>
<dbReference type="Pfam" id="PF13193">
    <property type="entry name" value="AMP-binding_C"/>
    <property type="match status" value="1"/>
</dbReference>
<sequence length="94" mass="10261">MERALAAHPGVLDVVVVGRPSDRWGSEVVALVQLSDNGIGDRELLDECAVHVARYELPKAIIRCREIVRSPTGKADYRWASRLAAEHTGSSGPR</sequence>